<dbReference type="KEGG" id="btw:BF38_5512"/>
<geneLocation type="plasmid" evidence="1 2">
    <name>1</name>
</geneLocation>
<proteinExistence type="predicted"/>
<gene>
    <name evidence="1" type="ORF">BF38_5512</name>
</gene>
<dbReference type="EMBL" id="CP009336">
    <property type="protein sequence ID" value="AJG79453.1"/>
    <property type="molecule type" value="Genomic_DNA"/>
</dbReference>
<protein>
    <submittedName>
        <fullName evidence="1">Uncharacterized protein</fullName>
    </submittedName>
</protein>
<dbReference type="AlphaFoldDB" id="A0AB33B5Y2"/>
<evidence type="ECO:0000313" key="1">
    <source>
        <dbReference type="EMBL" id="AJG79453.1"/>
    </source>
</evidence>
<reference evidence="1 2" key="1">
    <citation type="journal article" date="2015" name="Genome Announc.">
        <title>Complete genome sequences for 35 biothreat assay-relevant bacillus species.</title>
        <authorList>
            <person name="Johnson S.L."/>
            <person name="Daligault H.E."/>
            <person name="Davenport K.W."/>
            <person name="Jaissle J."/>
            <person name="Frey K.G."/>
            <person name="Ladner J.T."/>
            <person name="Broomall S.M."/>
            <person name="Bishop-Lilly K.A."/>
            <person name="Bruce D.C."/>
            <person name="Gibbons H.S."/>
            <person name="Coyne S.R."/>
            <person name="Lo C.C."/>
            <person name="Meincke L."/>
            <person name="Munk A.C."/>
            <person name="Koroleva G.I."/>
            <person name="Rosenzweig C.N."/>
            <person name="Palacios G.F."/>
            <person name="Redden C.L."/>
            <person name="Minogue T.D."/>
            <person name="Chain P.S."/>
        </authorList>
    </citation>
    <scope>NUCLEOTIDE SEQUENCE [LARGE SCALE GENOMIC DNA]</scope>
    <source>
        <strain evidence="1 2">HD1011</strain>
    </source>
</reference>
<sequence>MVSKIISYLNKLNINRILQTVLKKVLQDKLEIMLQALSFTGSIGTRTTMLDYFLSC</sequence>
<keyword evidence="1" id="KW-0614">Plasmid</keyword>
<evidence type="ECO:0000313" key="2">
    <source>
        <dbReference type="Proteomes" id="UP000031876"/>
    </source>
</evidence>
<organism evidence="1 2">
    <name type="scientific">Bacillus thuringiensis</name>
    <dbReference type="NCBI Taxonomy" id="1428"/>
    <lineage>
        <taxon>Bacteria</taxon>
        <taxon>Bacillati</taxon>
        <taxon>Bacillota</taxon>
        <taxon>Bacilli</taxon>
        <taxon>Bacillales</taxon>
        <taxon>Bacillaceae</taxon>
        <taxon>Bacillus</taxon>
        <taxon>Bacillus cereus group</taxon>
    </lineage>
</organism>
<name>A0AB33B5Y2_BACTU</name>
<dbReference type="Proteomes" id="UP000031876">
    <property type="component" value="Plasmid 1"/>
</dbReference>
<accession>A0AB33B5Y2</accession>